<sequence>MQSCAVPKKDENVPLWESNSGGALSAQSKLFPSPSLCHPMTTHLGVQGAYIGTDGMEVRNTVLKMLK</sequence>
<organism evidence="1 2">
    <name type="scientific">Perkinsus olseni</name>
    <name type="common">Perkinsus atlanticus</name>
    <dbReference type="NCBI Taxonomy" id="32597"/>
    <lineage>
        <taxon>Eukaryota</taxon>
        <taxon>Sar</taxon>
        <taxon>Alveolata</taxon>
        <taxon>Perkinsozoa</taxon>
        <taxon>Perkinsea</taxon>
        <taxon>Perkinsida</taxon>
        <taxon>Perkinsidae</taxon>
        <taxon>Perkinsus</taxon>
    </lineage>
</organism>
<reference evidence="1 2" key="1">
    <citation type="submission" date="2020-04" db="EMBL/GenBank/DDBJ databases">
        <title>Perkinsus olseni comparative genomics.</title>
        <authorList>
            <person name="Bogema D.R."/>
        </authorList>
    </citation>
    <scope>NUCLEOTIDE SEQUENCE [LARGE SCALE GENOMIC DNA]</scope>
    <source>
        <strain evidence="1">ATCC PRA-205</strain>
    </source>
</reference>
<evidence type="ECO:0000313" key="2">
    <source>
        <dbReference type="Proteomes" id="UP000574390"/>
    </source>
</evidence>
<feature type="non-terminal residue" evidence="1">
    <location>
        <position position="67"/>
    </location>
</feature>
<comment type="caution">
    <text evidence="1">The sequence shown here is derived from an EMBL/GenBank/DDBJ whole genome shotgun (WGS) entry which is preliminary data.</text>
</comment>
<accession>A0A7J6UC56</accession>
<gene>
    <name evidence="1" type="ORF">FOZ62_029241</name>
</gene>
<dbReference type="AlphaFoldDB" id="A0A7J6UC56"/>
<protein>
    <submittedName>
        <fullName evidence="1">Uncharacterized protein</fullName>
    </submittedName>
</protein>
<evidence type="ECO:0000313" key="1">
    <source>
        <dbReference type="EMBL" id="KAF4754795.1"/>
    </source>
</evidence>
<proteinExistence type="predicted"/>
<dbReference type="EMBL" id="JABANM010001129">
    <property type="protein sequence ID" value="KAF4754795.1"/>
    <property type="molecule type" value="Genomic_DNA"/>
</dbReference>
<name>A0A7J6UC56_PEROL</name>
<dbReference type="Proteomes" id="UP000574390">
    <property type="component" value="Unassembled WGS sequence"/>
</dbReference>